<proteinExistence type="predicted"/>
<gene>
    <name evidence="2" type="ORF">C8035_v010273</name>
</gene>
<evidence type="ECO:0000256" key="1">
    <source>
        <dbReference type="SAM" id="SignalP"/>
    </source>
</evidence>
<dbReference type="AlphaFoldDB" id="A0A4R8QH53"/>
<reference evidence="2 3" key="1">
    <citation type="submission" date="2018-11" db="EMBL/GenBank/DDBJ databases">
        <title>Genome sequence and assembly of Colletotrichum spinosum.</title>
        <authorList>
            <person name="Gan P."/>
            <person name="Shirasu K."/>
        </authorList>
    </citation>
    <scope>NUCLEOTIDE SEQUENCE [LARGE SCALE GENOMIC DNA]</scope>
    <source>
        <strain evidence="2 3">CBS 515.97</strain>
    </source>
</reference>
<name>A0A4R8QH53_9PEZI</name>
<feature type="chain" id="PRO_5020847603" description="Secreted protein" evidence="1">
    <location>
        <begin position="19"/>
        <end position="91"/>
    </location>
</feature>
<dbReference type="PROSITE" id="PS51257">
    <property type="entry name" value="PROKAR_LIPOPROTEIN"/>
    <property type="match status" value="1"/>
</dbReference>
<keyword evidence="1" id="KW-0732">Signal</keyword>
<dbReference type="Proteomes" id="UP000295083">
    <property type="component" value="Unassembled WGS sequence"/>
</dbReference>
<evidence type="ECO:0000313" key="3">
    <source>
        <dbReference type="Proteomes" id="UP000295083"/>
    </source>
</evidence>
<organism evidence="2 3">
    <name type="scientific">Colletotrichum spinosum</name>
    <dbReference type="NCBI Taxonomy" id="1347390"/>
    <lineage>
        <taxon>Eukaryota</taxon>
        <taxon>Fungi</taxon>
        <taxon>Dikarya</taxon>
        <taxon>Ascomycota</taxon>
        <taxon>Pezizomycotina</taxon>
        <taxon>Sordariomycetes</taxon>
        <taxon>Hypocreomycetidae</taxon>
        <taxon>Glomerellales</taxon>
        <taxon>Glomerellaceae</taxon>
        <taxon>Colletotrichum</taxon>
        <taxon>Colletotrichum orbiculare species complex</taxon>
    </lineage>
</organism>
<comment type="caution">
    <text evidence="2">The sequence shown here is derived from an EMBL/GenBank/DDBJ whole genome shotgun (WGS) entry which is preliminary data.</text>
</comment>
<accession>A0A4R8QH53</accession>
<keyword evidence="3" id="KW-1185">Reference proteome</keyword>
<evidence type="ECO:0008006" key="4">
    <source>
        <dbReference type="Google" id="ProtNLM"/>
    </source>
</evidence>
<protein>
    <recommendedName>
        <fullName evidence="4">Secreted protein</fullName>
    </recommendedName>
</protein>
<dbReference type="EMBL" id="QAPG01000049">
    <property type="protein sequence ID" value="TDZ34795.1"/>
    <property type="molecule type" value="Genomic_DNA"/>
</dbReference>
<evidence type="ECO:0000313" key="2">
    <source>
        <dbReference type="EMBL" id="TDZ34795.1"/>
    </source>
</evidence>
<feature type="signal peptide" evidence="1">
    <location>
        <begin position="1"/>
        <end position="18"/>
    </location>
</feature>
<sequence>MVSIKTFALAFMVSAVHSQTLYSCWCGPNQGESRAACGRMADSGWMEGGRCIVMGDRARDYWYNTACTYGPGSECISRAMWGVFVLVRMGC</sequence>